<organism evidence="1 2">
    <name type="scientific">Haemophilus influenzae</name>
    <dbReference type="NCBI Taxonomy" id="727"/>
    <lineage>
        <taxon>Bacteria</taxon>
        <taxon>Pseudomonadati</taxon>
        <taxon>Pseudomonadota</taxon>
        <taxon>Gammaproteobacteria</taxon>
        <taxon>Pasteurellales</taxon>
        <taxon>Pasteurellaceae</taxon>
        <taxon>Haemophilus</taxon>
    </lineage>
</organism>
<proteinExistence type="predicted"/>
<dbReference type="AlphaFoldDB" id="A0A7H5FSD0"/>
<comment type="caution">
    <text evidence="1">The sequence shown here is derived from an EMBL/GenBank/DDBJ whole genome shotgun (WGS) entry which is preliminary data.</text>
</comment>
<protein>
    <submittedName>
        <fullName evidence="1">Uncharacterized protein</fullName>
    </submittedName>
</protein>
<accession>A0A7H5FSD0</accession>
<dbReference type="Proteomes" id="UP000238866">
    <property type="component" value="Unassembled WGS sequence"/>
</dbReference>
<gene>
    <name evidence="1" type="ORF">BVZ99_00411</name>
</gene>
<reference evidence="1 2" key="1">
    <citation type="submission" date="2017-02" db="EMBL/GenBank/DDBJ databases">
        <title>Haemophilus influenzae in COPD genome sequencing project.</title>
        <authorList>
            <person name="Murphy T.F."/>
            <person name="Kong Y."/>
            <person name="Nadendla S."/>
            <person name="Tettelin H."/>
            <person name="Pettigrew M."/>
        </authorList>
    </citation>
    <scope>NUCLEOTIDE SEQUENCE [LARGE SCALE GENOMIC DNA]</scope>
    <source>
        <strain evidence="1 2">13P36H1</strain>
    </source>
</reference>
<evidence type="ECO:0000313" key="2">
    <source>
        <dbReference type="Proteomes" id="UP000238866"/>
    </source>
</evidence>
<name>A0A7H5FSD0_HAEIF</name>
<dbReference type="EMBL" id="MZLD01000014">
    <property type="protein sequence ID" value="PRM19658.1"/>
    <property type="molecule type" value="Genomic_DNA"/>
</dbReference>
<dbReference type="RefSeq" id="WP_162691676.1">
    <property type="nucleotide sequence ID" value="NZ_CP031681.1"/>
</dbReference>
<sequence length="65" mass="7483">MSNYEDNLLRNIFVAQVATLAKAIKAEKLAQGTRTTSDCYREAIIEIKRNREKILSLLDEIQAHY</sequence>
<evidence type="ECO:0000313" key="1">
    <source>
        <dbReference type="EMBL" id="PRM19658.1"/>
    </source>
</evidence>